<feature type="region of interest" description="Disordered" evidence="1">
    <location>
        <begin position="1"/>
        <end position="33"/>
    </location>
</feature>
<sequence length="98" mass="10475">MAQSSSFEGSEAPTPPTGMPVIQPGADDATPAEGFTSLRDVINAEDIGSASPAVFGAPEPEPAPGEAGDWPKLEYRSRNRPERPGRTNPLRIFRRRAD</sequence>
<protein>
    <submittedName>
        <fullName evidence="2">Uncharacterized protein</fullName>
    </submittedName>
</protein>
<accession>A0ABN1CKT8</accession>
<evidence type="ECO:0000313" key="3">
    <source>
        <dbReference type="Proteomes" id="UP001500220"/>
    </source>
</evidence>
<evidence type="ECO:0000313" key="2">
    <source>
        <dbReference type="EMBL" id="GAA0520264.1"/>
    </source>
</evidence>
<feature type="region of interest" description="Disordered" evidence="1">
    <location>
        <begin position="49"/>
        <end position="98"/>
    </location>
</feature>
<organism evidence="2 3">
    <name type="scientific">Saccharopolyspora thermophila</name>
    <dbReference type="NCBI Taxonomy" id="89367"/>
    <lineage>
        <taxon>Bacteria</taxon>
        <taxon>Bacillati</taxon>
        <taxon>Actinomycetota</taxon>
        <taxon>Actinomycetes</taxon>
        <taxon>Pseudonocardiales</taxon>
        <taxon>Pseudonocardiaceae</taxon>
        <taxon>Saccharopolyspora</taxon>
    </lineage>
</organism>
<gene>
    <name evidence="2" type="ORF">GCM10009545_22870</name>
</gene>
<evidence type="ECO:0000256" key="1">
    <source>
        <dbReference type="SAM" id="MobiDB-lite"/>
    </source>
</evidence>
<dbReference type="Proteomes" id="UP001500220">
    <property type="component" value="Unassembled WGS sequence"/>
</dbReference>
<keyword evidence="3" id="KW-1185">Reference proteome</keyword>
<feature type="compositionally biased region" description="Basic and acidic residues" evidence="1">
    <location>
        <begin position="69"/>
        <end position="85"/>
    </location>
</feature>
<reference evidence="2 3" key="1">
    <citation type="journal article" date="2019" name="Int. J. Syst. Evol. Microbiol.">
        <title>The Global Catalogue of Microorganisms (GCM) 10K type strain sequencing project: providing services to taxonomists for standard genome sequencing and annotation.</title>
        <authorList>
            <consortium name="The Broad Institute Genomics Platform"/>
            <consortium name="The Broad Institute Genome Sequencing Center for Infectious Disease"/>
            <person name="Wu L."/>
            <person name="Ma J."/>
        </authorList>
    </citation>
    <scope>NUCLEOTIDE SEQUENCE [LARGE SCALE GENOMIC DNA]</scope>
    <source>
        <strain evidence="2 3">JCM 10664</strain>
    </source>
</reference>
<comment type="caution">
    <text evidence="2">The sequence shown here is derived from an EMBL/GenBank/DDBJ whole genome shotgun (WGS) entry which is preliminary data.</text>
</comment>
<name>A0ABN1CKT8_9PSEU</name>
<proteinExistence type="predicted"/>
<dbReference type="EMBL" id="BAAAHC010000009">
    <property type="protein sequence ID" value="GAA0520264.1"/>
    <property type="molecule type" value="Genomic_DNA"/>
</dbReference>
<dbReference type="RefSeq" id="WP_346072972.1">
    <property type="nucleotide sequence ID" value="NZ_BAAAHC010000009.1"/>
</dbReference>